<keyword evidence="3" id="KW-1185">Reference proteome</keyword>
<dbReference type="SUPFAM" id="SSF52266">
    <property type="entry name" value="SGNH hydrolase"/>
    <property type="match status" value="1"/>
</dbReference>
<dbReference type="Proteomes" id="UP001629432">
    <property type="component" value="Unassembled WGS sequence"/>
</dbReference>
<gene>
    <name evidence="2" type="ORF">PQQ63_27990</name>
</gene>
<sequence length="417" mass="43386">MRYISTSSDRTCSRLLASTTIAVSVLLCVACGGGVDGSDQWVASWHAAQQNYNEVALAPPPALNVSNETVRQIVHTSVGGNSLRLRLSNLFGTSSVTFNAVHVAKSAGNGAIVAGTDQTVTFGSETSVTVAAGTEIWSDRIALPIPTQSDLAVSLFIGDSAAVATSHTEALQTNYEAAGNQTASASLSGSSTFESYYWLSGVDVARIGGTKVMVAFGDSITDGYHSTTDANHRWPNFLDDRVQAAGSPTGPMSVVNSGIGGNRWLHDITGPNGIGRFARDVTDISGVTHVAILLGINDIGYGIYAPQQTVTGAQIIGAIQIAVAQAKAKGLKVYVGTLLPFKGAVYYSDAGETSRQAVNAYIRSASGIDGVIDFDKALQDPSDPASLLPVYDSGDHLHPDDAGYQVMGGLVNLNSLN</sequence>
<keyword evidence="2" id="KW-0378">Hydrolase</keyword>
<dbReference type="InterPro" id="IPR053140">
    <property type="entry name" value="GDSL_Rv0518-like"/>
</dbReference>
<comment type="caution">
    <text evidence="2">The sequence shown here is derived from an EMBL/GenBank/DDBJ whole genome shotgun (WGS) entry which is preliminary data.</text>
</comment>
<evidence type="ECO:0000313" key="3">
    <source>
        <dbReference type="Proteomes" id="UP001629432"/>
    </source>
</evidence>
<reference evidence="2 3" key="1">
    <citation type="journal article" date="2024" name="Chem. Sci.">
        <title>Discovery of megapolipeptins by genome mining of a Burkholderiales bacteria collection.</title>
        <authorList>
            <person name="Paulo B.S."/>
            <person name="Recchia M.J.J."/>
            <person name="Lee S."/>
            <person name="Fergusson C.H."/>
            <person name="Romanowski S.B."/>
            <person name="Hernandez A."/>
            <person name="Krull N."/>
            <person name="Liu D.Y."/>
            <person name="Cavanagh H."/>
            <person name="Bos A."/>
            <person name="Gray C.A."/>
            <person name="Murphy B.T."/>
            <person name="Linington R.G."/>
            <person name="Eustaquio A.S."/>
        </authorList>
    </citation>
    <scope>NUCLEOTIDE SEQUENCE [LARGE SCALE GENOMIC DNA]</scope>
    <source>
        <strain evidence="2 3">RL17-338-BIC-A</strain>
    </source>
</reference>
<dbReference type="RefSeq" id="WP_408339244.1">
    <property type="nucleotide sequence ID" value="NZ_JAQQCF010000029.1"/>
</dbReference>
<evidence type="ECO:0000259" key="1">
    <source>
        <dbReference type="Pfam" id="PF13472"/>
    </source>
</evidence>
<dbReference type="Gene3D" id="3.40.50.1110">
    <property type="entry name" value="SGNH hydrolase"/>
    <property type="match status" value="1"/>
</dbReference>
<dbReference type="InterPro" id="IPR013830">
    <property type="entry name" value="SGNH_hydro"/>
</dbReference>
<evidence type="ECO:0000313" key="2">
    <source>
        <dbReference type="EMBL" id="MFM0640543.1"/>
    </source>
</evidence>
<proteinExistence type="predicted"/>
<dbReference type="Pfam" id="PF13472">
    <property type="entry name" value="Lipase_GDSL_2"/>
    <property type="match status" value="1"/>
</dbReference>
<dbReference type="PANTHER" id="PTHR43784:SF2">
    <property type="entry name" value="GDSL-LIKE LIPASE_ACYLHYDROLASE, PUTATIVE (AFU_ORTHOLOGUE AFUA_2G00820)-RELATED"/>
    <property type="match status" value="1"/>
</dbReference>
<dbReference type="CDD" id="cd01830">
    <property type="entry name" value="XynE_like"/>
    <property type="match status" value="1"/>
</dbReference>
<dbReference type="GO" id="GO:0016787">
    <property type="term" value="F:hydrolase activity"/>
    <property type="evidence" value="ECO:0007669"/>
    <property type="project" value="UniProtKB-KW"/>
</dbReference>
<dbReference type="InterPro" id="IPR036514">
    <property type="entry name" value="SGNH_hydro_sf"/>
</dbReference>
<dbReference type="PANTHER" id="PTHR43784">
    <property type="entry name" value="GDSL-LIKE LIPASE/ACYLHYDROLASE, PUTATIVE (AFU_ORTHOLOGUE AFUA_2G00820)-RELATED"/>
    <property type="match status" value="1"/>
</dbReference>
<name>A0ABW9DYU6_9BURK</name>
<accession>A0ABW9DYU6</accession>
<protein>
    <submittedName>
        <fullName evidence="2">SGNH/GDSL hydrolase family protein</fullName>
    </submittedName>
</protein>
<feature type="domain" description="SGNH hydrolase-type esterase" evidence="1">
    <location>
        <begin position="215"/>
        <end position="406"/>
    </location>
</feature>
<organism evidence="2 3">
    <name type="scientific">Paraburkholderia metrosideri</name>
    <dbReference type="NCBI Taxonomy" id="580937"/>
    <lineage>
        <taxon>Bacteria</taxon>
        <taxon>Pseudomonadati</taxon>
        <taxon>Pseudomonadota</taxon>
        <taxon>Betaproteobacteria</taxon>
        <taxon>Burkholderiales</taxon>
        <taxon>Burkholderiaceae</taxon>
        <taxon>Paraburkholderia</taxon>
    </lineage>
</organism>
<dbReference type="EMBL" id="JAQQCF010000029">
    <property type="protein sequence ID" value="MFM0640543.1"/>
    <property type="molecule type" value="Genomic_DNA"/>
</dbReference>